<feature type="signal peptide" evidence="5">
    <location>
        <begin position="1"/>
        <end position="25"/>
    </location>
</feature>
<dbReference type="GO" id="GO:0003950">
    <property type="term" value="F:NAD+ poly-ADP-ribosyltransferase activity"/>
    <property type="evidence" value="ECO:0007669"/>
    <property type="project" value="TreeGrafter"/>
</dbReference>
<reference evidence="7" key="3">
    <citation type="submission" date="2025-09" db="UniProtKB">
        <authorList>
            <consortium name="Ensembl"/>
        </authorList>
    </citation>
    <scope>IDENTIFICATION</scope>
</reference>
<name>A0A3B4DHF3_PYGNA</name>
<reference evidence="7 8" key="1">
    <citation type="submission" date="2020-10" db="EMBL/GenBank/DDBJ databases">
        <title>Pygocentrus nattereri (red-bellied piranha) genome, fPygNat1, primary haplotype.</title>
        <authorList>
            <person name="Myers G."/>
            <person name="Meyer A."/>
            <person name="Karagic N."/>
            <person name="Pippel M."/>
            <person name="Winkler S."/>
            <person name="Tracey A."/>
            <person name="Wood J."/>
            <person name="Formenti G."/>
            <person name="Howe K."/>
            <person name="Fedrigo O."/>
            <person name="Jarvis E.D."/>
        </authorList>
    </citation>
    <scope>NUCLEOTIDE SEQUENCE [LARGE SCALE GENOMIC DNA]</scope>
</reference>
<evidence type="ECO:0000259" key="6">
    <source>
        <dbReference type="PROSITE" id="PS50918"/>
    </source>
</evidence>
<feature type="domain" description="WWE" evidence="6">
    <location>
        <begin position="251"/>
        <end position="332"/>
    </location>
</feature>
<keyword evidence="3" id="KW-0539">Nucleus</keyword>
<evidence type="ECO:0000256" key="2">
    <source>
        <dbReference type="ARBA" id="ARBA00004906"/>
    </source>
</evidence>
<evidence type="ECO:0000256" key="4">
    <source>
        <dbReference type="ARBA" id="ARBA00024347"/>
    </source>
</evidence>
<evidence type="ECO:0000256" key="1">
    <source>
        <dbReference type="ARBA" id="ARBA00004123"/>
    </source>
</evidence>
<evidence type="ECO:0000256" key="3">
    <source>
        <dbReference type="ARBA" id="ARBA00023242"/>
    </source>
</evidence>
<sequence>MPLYRSRRLHAYMLCFFTVFSSSLWEDEEDDDSTSTTGQGNASGNSSQWQLFDGQQWSQICNDHIIECHYCQPGARGMTIYTNLGCFCVCISPRYLLSTWSCGVFIDLIMTNGLRHFFHQFNRSLHIDFDDMTVTGPFAGLGVRRQTFLPFNQSQEVGWYYKDNTYWCEYGSQGSSHNTSSVNSHDLEQQYNSNPRGSFQFKVGSTAYKLDFSAMTQTNLSTLMTRKVRRRPKFNSVVSANSSSMALASSSLSTLSLNPPTAVTWEFIGDEGVWMEYQKPGSSLDSMDIEKQYQLNPQGQLNFTAGRYTYTLYFSGMYQISNTFGTKRHVRRTSGNQHNNSALSQAHWQFKDMDGRWKDYVKGSNRGRCTVSSQDIEAQYQQNSTGTMSFSTGKFNYQLDFSAMVQTNLSTSTRRPVRRL</sequence>
<dbReference type="Pfam" id="PF02825">
    <property type="entry name" value="WWE"/>
    <property type="match status" value="3"/>
</dbReference>
<dbReference type="Ensembl" id="ENSPNAT00000034720.2">
    <property type="protein sequence ID" value="ENSPNAP00000022526.2"/>
    <property type="gene ID" value="ENSPNAG00000029923.2"/>
</dbReference>
<comment type="similarity">
    <text evidence="4">Belongs to the ARTD/PARP family.</text>
</comment>
<comment type="pathway">
    <text evidence="2">Protein modification; protein ubiquitination.</text>
</comment>
<dbReference type="SMART" id="SM00678">
    <property type="entry name" value="WWE"/>
    <property type="match status" value="3"/>
</dbReference>
<dbReference type="InterPro" id="IPR051712">
    <property type="entry name" value="ARTD-AVP"/>
</dbReference>
<dbReference type="UniPathway" id="UPA00143"/>
<dbReference type="PANTHER" id="PTHR45740">
    <property type="entry name" value="POLY [ADP-RIBOSE] POLYMERASE"/>
    <property type="match status" value="1"/>
</dbReference>
<feature type="domain" description="WWE" evidence="6">
    <location>
        <begin position="145"/>
        <end position="230"/>
    </location>
</feature>
<evidence type="ECO:0000256" key="5">
    <source>
        <dbReference type="SAM" id="SignalP"/>
    </source>
</evidence>
<feature type="chain" id="PRO_5043859460" description="WWE domain-containing protein" evidence="5">
    <location>
        <begin position="26"/>
        <end position="420"/>
    </location>
</feature>
<dbReference type="SUPFAM" id="SSF117839">
    <property type="entry name" value="WWE domain"/>
    <property type="match status" value="3"/>
</dbReference>
<dbReference type="InterPro" id="IPR037197">
    <property type="entry name" value="WWE_dom_sf"/>
</dbReference>
<dbReference type="PROSITE" id="PS50918">
    <property type="entry name" value="WWE"/>
    <property type="match status" value="3"/>
</dbReference>
<proteinExistence type="inferred from homology"/>
<dbReference type="InterPro" id="IPR018123">
    <property type="entry name" value="WWE-dom_subgr"/>
</dbReference>
<accession>A0A3B4DHF3</accession>
<reference evidence="7" key="2">
    <citation type="submission" date="2025-08" db="UniProtKB">
        <authorList>
            <consortium name="Ensembl"/>
        </authorList>
    </citation>
    <scope>IDENTIFICATION</scope>
</reference>
<keyword evidence="5" id="KW-0732">Signal</keyword>
<dbReference type="GO" id="GO:1990404">
    <property type="term" value="F:NAD+-protein mono-ADP-ribosyltransferase activity"/>
    <property type="evidence" value="ECO:0007669"/>
    <property type="project" value="TreeGrafter"/>
</dbReference>
<evidence type="ECO:0000313" key="7">
    <source>
        <dbReference type="Ensembl" id="ENSPNAP00000022526.2"/>
    </source>
</evidence>
<evidence type="ECO:0000313" key="8">
    <source>
        <dbReference type="Proteomes" id="UP001501920"/>
    </source>
</evidence>
<keyword evidence="8" id="KW-1185">Reference proteome</keyword>
<dbReference type="GeneTree" id="ENSGT01000000214676"/>
<dbReference type="Gene3D" id="3.30.720.50">
    <property type="match status" value="3"/>
</dbReference>
<protein>
    <recommendedName>
        <fullName evidence="6">WWE domain-containing protein</fullName>
    </recommendedName>
</protein>
<feature type="domain" description="WWE" evidence="6">
    <location>
        <begin position="334"/>
        <end position="419"/>
    </location>
</feature>
<organism evidence="7 8">
    <name type="scientific">Pygocentrus nattereri</name>
    <name type="common">Red-bellied piranha</name>
    <dbReference type="NCBI Taxonomy" id="42514"/>
    <lineage>
        <taxon>Eukaryota</taxon>
        <taxon>Metazoa</taxon>
        <taxon>Chordata</taxon>
        <taxon>Craniata</taxon>
        <taxon>Vertebrata</taxon>
        <taxon>Euteleostomi</taxon>
        <taxon>Actinopterygii</taxon>
        <taxon>Neopterygii</taxon>
        <taxon>Teleostei</taxon>
        <taxon>Ostariophysi</taxon>
        <taxon>Characiformes</taxon>
        <taxon>Characoidei</taxon>
        <taxon>Pygocentrus</taxon>
    </lineage>
</organism>
<dbReference type="Proteomes" id="UP001501920">
    <property type="component" value="Chromosome 1"/>
</dbReference>
<dbReference type="GO" id="GO:0008270">
    <property type="term" value="F:zinc ion binding"/>
    <property type="evidence" value="ECO:0007669"/>
    <property type="project" value="InterPro"/>
</dbReference>
<dbReference type="GO" id="GO:0016567">
    <property type="term" value="P:protein ubiquitination"/>
    <property type="evidence" value="ECO:0007669"/>
    <property type="project" value="UniProtKB-UniPathway"/>
</dbReference>
<dbReference type="AlphaFoldDB" id="A0A3B4DHF3"/>
<dbReference type="GO" id="GO:0005634">
    <property type="term" value="C:nucleus"/>
    <property type="evidence" value="ECO:0007669"/>
    <property type="project" value="UniProtKB-SubCell"/>
</dbReference>
<comment type="subcellular location">
    <subcellularLocation>
        <location evidence="1">Nucleus</location>
    </subcellularLocation>
</comment>
<dbReference type="PANTHER" id="PTHR45740:SF14">
    <property type="entry name" value="NOVEL PROTEIN"/>
    <property type="match status" value="1"/>
</dbReference>
<dbReference type="InterPro" id="IPR004170">
    <property type="entry name" value="WWE_dom"/>
</dbReference>